<dbReference type="Gene3D" id="3.10.28.10">
    <property type="entry name" value="Homing endonucleases"/>
    <property type="match status" value="1"/>
</dbReference>
<protein>
    <recommendedName>
        <fullName evidence="1">Homing endonuclease LAGLIDADG domain-containing protein</fullName>
    </recommendedName>
</protein>
<dbReference type="InterPro" id="IPR004860">
    <property type="entry name" value="LAGLIDADG_dom"/>
</dbReference>
<dbReference type="Pfam" id="PF00961">
    <property type="entry name" value="LAGLIDADG_1"/>
    <property type="match status" value="1"/>
</dbReference>
<name>X1TU54_9ZZZZ</name>
<dbReference type="AlphaFoldDB" id="X1TU54"/>
<dbReference type="GO" id="GO:0004519">
    <property type="term" value="F:endonuclease activity"/>
    <property type="evidence" value="ECO:0007669"/>
    <property type="project" value="InterPro"/>
</dbReference>
<proteinExistence type="predicted"/>
<feature type="non-terminal residue" evidence="2">
    <location>
        <position position="92"/>
    </location>
</feature>
<dbReference type="EMBL" id="BARW01024701">
    <property type="protein sequence ID" value="GAI94911.1"/>
    <property type="molecule type" value="Genomic_DNA"/>
</dbReference>
<accession>X1TU54</accession>
<evidence type="ECO:0000259" key="1">
    <source>
        <dbReference type="Pfam" id="PF00961"/>
    </source>
</evidence>
<organism evidence="2">
    <name type="scientific">marine sediment metagenome</name>
    <dbReference type="NCBI Taxonomy" id="412755"/>
    <lineage>
        <taxon>unclassified sequences</taxon>
        <taxon>metagenomes</taxon>
        <taxon>ecological metagenomes</taxon>
    </lineage>
</organism>
<dbReference type="InterPro" id="IPR027434">
    <property type="entry name" value="Homing_endonucl"/>
</dbReference>
<feature type="domain" description="Homing endonuclease LAGLIDADG" evidence="1">
    <location>
        <begin position="10"/>
        <end position="75"/>
    </location>
</feature>
<comment type="caution">
    <text evidence="2">The sequence shown here is derived from an EMBL/GenBank/DDBJ whole genome shotgun (WGS) entry which is preliminary data.</text>
</comment>
<dbReference type="SUPFAM" id="SSF55608">
    <property type="entry name" value="Homing endonucleases"/>
    <property type="match status" value="1"/>
</dbReference>
<sequence>MNEVDLAYAAGLFDGEGCISISRKQRGRYFDLICRVGICDKEVPTLLQKQFGGSVYESHRDGLKTSWQWTVCSKNALSFLEAVCGHLRIKKP</sequence>
<reference evidence="2" key="1">
    <citation type="journal article" date="2014" name="Front. Microbiol.">
        <title>High frequency of phylogenetically diverse reductive dehalogenase-homologous genes in deep subseafloor sedimentary metagenomes.</title>
        <authorList>
            <person name="Kawai M."/>
            <person name="Futagami T."/>
            <person name="Toyoda A."/>
            <person name="Takaki Y."/>
            <person name="Nishi S."/>
            <person name="Hori S."/>
            <person name="Arai W."/>
            <person name="Tsubouchi T."/>
            <person name="Morono Y."/>
            <person name="Uchiyama I."/>
            <person name="Ito T."/>
            <person name="Fujiyama A."/>
            <person name="Inagaki F."/>
            <person name="Takami H."/>
        </authorList>
    </citation>
    <scope>NUCLEOTIDE SEQUENCE</scope>
    <source>
        <strain evidence="2">Expedition CK06-06</strain>
    </source>
</reference>
<evidence type="ECO:0000313" key="2">
    <source>
        <dbReference type="EMBL" id="GAI94911.1"/>
    </source>
</evidence>
<gene>
    <name evidence="2" type="ORF">S12H4_40670</name>
</gene>